<dbReference type="Pfam" id="PF08722">
    <property type="entry name" value="Tn7_TnsA-like_N"/>
    <property type="match status" value="1"/>
</dbReference>
<evidence type="ECO:0000313" key="4">
    <source>
        <dbReference type="Proteomes" id="UP000029738"/>
    </source>
</evidence>
<sequence>MNSSEFDQWCSQQQLTASCQDLIATIRSAPPSRRVQGRAKNVSGVYPSRKMGQTIQFESHTVELWAIYQMEHDPEVLEYYDQPPPFKIQYHNKTGRKIGHYHTPDFFVLRTNGAAWEEWKTETELKRLAEKYPGRYQKTADGKWHSPPGCAHASSYGLKYHIRTDSELHPIFSQNLIFLEDYLRFNTNIPHTITEQTLTAVQANPGITITATLASIPGVRANDIYAMIATEQLYVDLYAAPLVEHWRVQLYLDQQTHQAYTHLAITTQHHQPIPPPTALLPSTILLWDSKPWTLVNFGEIATTLLPEIGQPIQLPTAYFLQLLVCGNIKIQNSEKQASINNAVQALMDAASPSDLSQANRRFHLVQAYIQHQADIYKDIPASTLKRWVKQFREAEARYGCGYVGLLPRTSRRGNRQTKAPNQSSELLNKFIIEHFETPRQAPAASVYRLYIRACNELNIQPLSSRTFYHRLKQRPIHEQTKKRQGAKAAYSTEPTILELALTTPRHGDRPFAIVHIDHTQLDIELRSITTGRNLGRPWLTLLIDAYSRRILALYLTFDPPSYRSCMMALRSCIQRFGRFPGAVVVDGGKEFHSLYFDTLLARYHCIKKTRPGGKPRFGSVIERLFGTTNTAFVYNLLGNTQASKQPRQLTPSVDPKQQAVWTLADLYTYLSEWAYTIYDTSEHDSLGATPLQVYTDSLLIAGEREHRHIAYNEDFLMATRPSTAKGTALVQPGVGIKVNYLYYWNDAFRNPAVEKTKVPVRYDPFDMGAAYAYLEGRWVKCISQYYSTFVGRTEKEVLLAAEEIRKKDKGNSQSTNISAKRLADFIARAQEHETLLLQRLRDLEAKSVRENLTSGGHDVPSVSQVQVIPQSIAVPLNSKDVAKVHKTENIQLLDVTKLPVFEEYK</sequence>
<protein>
    <submittedName>
        <fullName evidence="2 3">Integrase</fullName>
    </submittedName>
</protein>
<keyword evidence="4" id="KW-1185">Reference proteome</keyword>
<feature type="domain" description="Integrase catalytic" evidence="1">
    <location>
        <begin position="506"/>
        <end position="698"/>
    </location>
</feature>
<comment type="caution">
    <text evidence="3">The sequence shown here is derived from an EMBL/GenBank/DDBJ whole genome shotgun (WGS) entry which is preliminary data.</text>
</comment>
<dbReference type="Pfam" id="PF09299">
    <property type="entry name" value="Mu-transpos_C"/>
    <property type="match status" value="1"/>
</dbReference>
<dbReference type="InterPro" id="IPR001584">
    <property type="entry name" value="Integrase_cat-core"/>
</dbReference>
<dbReference type="GO" id="GO:0015074">
    <property type="term" value="P:DNA integration"/>
    <property type="evidence" value="ECO:0007669"/>
    <property type="project" value="InterPro"/>
</dbReference>
<dbReference type="OrthoDB" id="501284at2"/>
<dbReference type="InterPro" id="IPR012337">
    <property type="entry name" value="RNaseH-like_sf"/>
</dbReference>
<proteinExistence type="predicted"/>
<dbReference type="EMBL" id="JHEG02000053">
    <property type="protein sequence ID" value="KIE09855.1"/>
    <property type="molecule type" value="Genomic_DNA"/>
</dbReference>
<dbReference type="STRING" id="1479485.DA73_0224195"/>
<dbReference type="InterPro" id="IPR014833">
    <property type="entry name" value="TnsA_N"/>
</dbReference>
<dbReference type="Proteomes" id="UP000029738">
    <property type="component" value="Unassembled WGS sequence"/>
</dbReference>
<dbReference type="InterPro" id="IPR015378">
    <property type="entry name" value="Transposase-like_Mu_C"/>
</dbReference>
<evidence type="ECO:0000259" key="1">
    <source>
        <dbReference type="PROSITE" id="PS50994"/>
    </source>
</evidence>
<dbReference type="GO" id="GO:0003676">
    <property type="term" value="F:nucleic acid binding"/>
    <property type="evidence" value="ECO:0007669"/>
    <property type="project" value="InterPro"/>
</dbReference>
<evidence type="ECO:0000313" key="2">
    <source>
        <dbReference type="EMBL" id="KAF3890204.1"/>
    </source>
</evidence>
<dbReference type="AlphaFoldDB" id="A0A0C1RC38"/>
<evidence type="ECO:0000313" key="3">
    <source>
        <dbReference type="EMBL" id="KIE09855.1"/>
    </source>
</evidence>
<accession>A0A0C1RC38</accession>
<gene>
    <name evidence="3" type="ORF">DA73_0224195</name>
    <name evidence="2" type="ORF">DA73_0400035720</name>
</gene>
<reference evidence="2" key="2">
    <citation type="submission" date="2019-11" db="EMBL/GenBank/DDBJ databases">
        <title>Improved Assembly of Tolypothrix boutellei genome.</title>
        <authorList>
            <person name="Sarangi A.N."/>
            <person name="Mukherjee M."/>
            <person name="Ghosh S."/>
            <person name="Singh D."/>
            <person name="Das A."/>
            <person name="Kant S."/>
            <person name="Prusty A."/>
            <person name="Tripathy S."/>
        </authorList>
    </citation>
    <scope>NUCLEOTIDE SEQUENCE</scope>
    <source>
        <strain evidence="2">VB521301</strain>
    </source>
</reference>
<dbReference type="EMBL" id="JHEG04000001">
    <property type="protein sequence ID" value="KAF3890204.1"/>
    <property type="molecule type" value="Genomic_DNA"/>
</dbReference>
<dbReference type="SUPFAM" id="SSF53098">
    <property type="entry name" value="Ribonuclease H-like"/>
    <property type="match status" value="1"/>
</dbReference>
<organism evidence="3">
    <name type="scientific">Tolypothrix bouteillei VB521301</name>
    <dbReference type="NCBI Taxonomy" id="1479485"/>
    <lineage>
        <taxon>Bacteria</taxon>
        <taxon>Bacillati</taxon>
        <taxon>Cyanobacteriota</taxon>
        <taxon>Cyanophyceae</taxon>
        <taxon>Nostocales</taxon>
        <taxon>Tolypothrichaceae</taxon>
        <taxon>Tolypothrix</taxon>
    </lineage>
</organism>
<dbReference type="PROSITE" id="PS50994">
    <property type="entry name" value="INTEGRASE"/>
    <property type="match status" value="1"/>
</dbReference>
<dbReference type="InterPro" id="IPR036397">
    <property type="entry name" value="RNaseH_sf"/>
</dbReference>
<reference evidence="3" key="1">
    <citation type="journal article" date="2015" name="Genome Announc.">
        <title>Draft Genome Sequence of Tolypothrix boutellei Strain VB521301.</title>
        <authorList>
            <person name="Chandrababunaidu M.M."/>
            <person name="Singh D."/>
            <person name="Sen D."/>
            <person name="Bhan S."/>
            <person name="Das S."/>
            <person name="Gupta A."/>
            <person name="Adhikary S.P."/>
            <person name="Tripathy S."/>
        </authorList>
    </citation>
    <scope>NUCLEOTIDE SEQUENCE</scope>
    <source>
        <strain evidence="3">VB521301</strain>
    </source>
</reference>
<dbReference type="RefSeq" id="WP_050046025.1">
    <property type="nucleotide sequence ID" value="NZ_JHEG04000001.1"/>
</dbReference>
<name>A0A0C1RC38_9CYAN</name>
<dbReference type="Gene3D" id="3.30.420.10">
    <property type="entry name" value="Ribonuclease H-like superfamily/Ribonuclease H"/>
    <property type="match status" value="1"/>
</dbReference>